<organism evidence="1 2">
    <name type="scientific">Eumeta variegata</name>
    <name type="common">Bagworm moth</name>
    <name type="synonym">Eumeta japonica</name>
    <dbReference type="NCBI Taxonomy" id="151549"/>
    <lineage>
        <taxon>Eukaryota</taxon>
        <taxon>Metazoa</taxon>
        <taxon>Ecdysozoa</taxon>
        <taxon>Arthropoda</taxon>
        <taxon>Hexapoda</taxon>
        <taxon>Insecta</taxon>
        <taxon>Pterygota</taxon>
        <taxon>Neoptera</taxon>
        <taxon>Endopterygota</taxon>
        <taxon>Lepidoptera</taxon>
        <taxon>Glossata</taxon>
        <taxon>Ditrysia</taxon>
        <taxon>Tineoidea</taxon>
        <taxon>Psychidae</taxon>
        <taxon>Oiketicinae</taxon>
        <taxon>Eumeta</taxon>
    </lineage>
</organism>
<reference evidence="1 2" key="1">
    <citation type="journal article" date="2019" name="Commun. Biol.">
        <title>The bagworm genome reveals a unique fibroin gene that provides high tensile strength.</title>
        <authorList>
            <person name="Kono N."/>
            <person name="Nakamura H."/>
            <person name="Ohtoshi R."/>
            <person name="Tomita M."/>
            <person name="Numata K."/>
            <person name="Arakawa K."/>
        </authorList>
    </citation>
    <scope>NUCLEOTIDE SEQUENCE [LARGE SCALE GENOMIC DNA]</scope>
</reference>
<evidence type="ECO:0000313" key="1">
    <source>
        <dbReference type="EMBL" id="GBP95594.1"/>
    </source>
</evidence>
<evidence type="ECO:0000313" key="2">
    <source>
        <dbReference type="Proteomes" id="UP000299102"/>
    </source>
</evidence>
<dbReference type="EMBL" id="BGZK01002655">
    <property type="protein sequence ID" value="GBP95594.1"/>
    <property type="molecule type" value="Genomic_DNA"/>
</dbReference>
<name>A0A4C2A8R5_EUMVA</name>
<comment type="caution">
    <text evidence="1">The sequence shown here is derived from an EMBL/GenBank/DDBJ whole genome shotgun (WGS) entry which is preliminary data.</text>
</comment>
<sequence>MKGVLLRNPLTGSGTKSYVVETSSVLRILRQWPYVCRPRGTTVSQWAAAAPGDGRNLDLNEKDVFNDIHERLNCNASTEQRNDTYLVRVAGASVSLLSQLPTFRDAAAVSRVALKCPSVHVKTPPMRDVCRIPGRATSDGFLSIRRAKTIYTLSRKNTEQNRAFYMLTVKLLSQTLFVLFAMNTI</sequence>
<accession>A0A4C2A8R5</accession>
<gene>
    <name evidence="1" type="ORF">EVAR_68505_1</name>
</gene>
<dbReference type="AlphaFoldDB" id="A0A4C2A8R5"/>
<dbReference type="Proteomes" id="UP000299102">
    <property type="component" value="Unassembled WGS sequence"/>
</dbReference>
<proteinExistence type="predicted"/>
<keyword evidence="2" id="KW-1185">Reference proteome</keyword>
<protein>
    <submittedName>
        <fullName evidence="1">Uncharacterized protein</fullName>
    </submittedName>
</protein>